<dbReference type="Pfam" id="PF01381">
    <property type="entry name" value="HTH_3"/>
    <property type="match status" value="1"/>
</dbReference>
<comment type="caution">
    <text evidence="2">The sequence shown here is derived from an EMBL/GenBank/DDBJ whole genome shotgun (WGS) entry which is preliminary data.</text>
</comment>
<gene>
    <name evidence="2" type="ORF">FHS09_000526</name>
</gene>
<keyword evidence="3" id="KW-1185">Reference proteome</keyword>
<evidence type="ECO:0000259" key="1">
    <source>
        <dbReference type="PROSITE" id="PS50943"/>
    </source>
</evidence>
<proteinExistence type="predicted"/>
<dbReference type="RefSeq" id="WP_183456403.1">
    <property type="nucleotide sequence ID" value="NZ_JACHWZ010000002.1"/>
</dbReference>
<dbReference type="CDD" id="cd00093">
    <property type="entry name" value="HTH_XRE"/>
    <property type="match status" value="1"/>
</dbReference>
<dbReference type="EMBL" id="JACHWZ010000002">
    <property type="protein sequence ID" value="MBB3059718.1"/>
    <property type="molecule type" value="Genomic_DNA"/>
</dbReference>
<dbReference type="PROSITE" id="PS50943">
    <property type="entry name" value="HTH_CROC1"/>
    <property type="match status" value="1"/>
</dbReference>
<feature type="domain" description="HTH cro/C1-type" evidence="1">
    <location>
        <begin position="57"/>
        <end position="93"/>
    </location>
</feature>
<accession>A0A7W4W8Q7</accession>
<dbReference type="GO" id="GO:0003677">
    <property type="term" value="F:DNA binding"/>
    <property type="evidence" value="ECO:0007669"/>
    <property type="project" value="UniProtKB-KW"/>
</dbReference>
<organism evidence="2 3">
    <name type="scientific">Microbulbifer rhizosphaerae</name>
    <dbReference type="NCBI Taxonomy" id="1562603"/>
    <lineage>
        <taxon>Bacteria</taxon>
        <taxon>Pseudomonadati</taxon>
        <taxon>Pseudomonadota</taxon>
        <taxon>Gammaproteobacteria</taxon>
        <taxon>Cellvibrionales</taxon>
        <taxon>Microbulbiferaceae</taxon>
        <taxon>Microbulbifer</taxon>
    </lineage>
</organism>
<dbReference type="Proteomes" id="UP000535937">
    <property type="component" value="Unassembled WGS sequence"/>
</dbReference>
<protein>
    <submittedName>
        <fullName evidence="2">DNA-binding transcriptional regulator YiaG</fullName>
    </submittedName>
</protein>
<dbReference type="AlphaFoldDB" id="A0A7W4W8Q7"/>
<dbReference type="Gene3D" id="1.10.260.40">
    <property type="entry name" value="lambda repressor-like DNA-binding domains"/>
    <property type="match status" value="1"/>
</dbReference>
<reference evidence="2 3" key="1">
    <citation type="submission" date="2020-08" db="EMBL/GenBank/DDBJ databases">
        <title>Genomic Encyclopedia of Type Strains, Phase III (KMG-III): the genomes of soil and plant-associated and newly described type strains.</title>
        <authorList>
            <person name="Whitman W."/>
        </authorList>
    </citation>
    <scope>NUCLEOTIDE SEQUENCE [LARGE SCALE GENOMIC DNA]</scope>
    <source>
        <strain evidence="2 3">CECT 8799</strain>
    </source>
</reference>
<dbReference type="InterPro" id="IPR001387">
    <property type="entry name" value="Cro/C1-type_HTH"/>
</dbReference>
<dbReference type="InterPro" id="IPR010982">
    <property type="entry name" value="Lambda_DNA-bd_dom_sf"/>
</dbReference>
<sequence length="146" mass="17342">MYHYLECGLPGIYLENGFEYRDTAYGRAIAIRDIKGLHKAIGYHVVMKADRLNAREIRFLRSELDMSQKMLANTLGVSEITVRKWESDENKINRSADLLLRICYLQYIQENSQVRELVDRLNEMDRCDREKELHFQIDDHWMVASR</sequence>
<dbReference type="SUPFAM" id="SSF47413">
    <property type="entry name" value="lambda repressor-like DNA-binding domains"/>
    <property type="match status" value="1"/>
</dbReference>
<keyword evidence="2" id="KW-0238">DNA-binding</keyword>
<evidence type="ECO:0000313" key="2">
    <source>
        <dbReference type="EMBL" id="MBB3059718.1"/>
    </source>
</evidence>
<name>A0A7W4W8Q7_9GAMM</name>
<evidence type="ECO:0000313" key="3">
    <source>
        <dbReference type="Proteomes" id="UP000535937"/>
    </source>
</evidence>